<dbReference type="EMBL" id="CAJVQA010000001">
    <property type="protein sequence ID" value="CAG8448619.1"/>
    <property type="molecule type" value="Genomic_DNA"/>
</dbReference>
<sequence length="136" mass="15946">MPKRKKYAKLHEYNNKRKKVVQKRWEKVNMLEKEKDYKKTSTIKSFLKLTYYHMFGASGILTNTAKGTPKITRFFGPSTTASPIYLWIQEELEVNGISTSWFKQYVDSAILPAYIEETRISISLRTAKRWLNVLGC</sequence>
<evidence type="ECO:0000313" key="1">
    <source>
        <dbReference type="EMBL" id="CAG8448619.1"/>
    </source>
</evidence>
<protein>
    <submittedName>
        <fullName evidence="1">14290_t:CDS:1</fullName>
    </submittedName>
</protein>
<accession>A0A9N8V9H6</accession>
<proteinExistence type="predicted"/>
<comment type="caution">
    <text evidence="1">The sequence shown here is derived from an EMBL/GenBank/DDBJ whole genome shotgun (WGS) entry which is preliminary data.</text>
</comment>
<organism evidence="1 2">
    <name type="scientific">Cetraspora pellucida</name>
    <dbReference type="NCBI Taxonomy" id="1433469"/>
    <lineage>
        <taxon>Eukaryota</taxon>
        <taxon>Fungi</taxon>
        <taxon>Fungi incertae sedis</taxon>
        <taxon>Mucoromycota</taxon>
        <taxon>Glomeromycotina</taxon>
        <taxon>Glomeromycetes</taxon>
        <taxon>Diversisporales</taxon>
        <taxon>Gigasporaceae</taxon>
        <taxon>Cetraspora</taxon>
    </lineage>
</organism>
<gene>
    <name evidence="1" type="ORF">CPELLU_LOCUS9</name>
</gene>
<keyword evidence="2" id="KW-1185">Reference proteome</keyword>
<evidence type="ECO:0000313" key="2">
    <source>
        <dbReference type="Proteomes" id="UP000789759"/>
    </source>
</evidence>
<dbReference type="OrthoDB" id="10044727at2759"/>
<reference evidence="1" key="1">
    <citation type="submission" date="2021-06" db="EMBL/GenBank/DDBJ databases">
        <authorList>
            <person name="Kallberg Y."/>
            <person name="Tangrot J."/>
            <person name="Rosling A."/>
        </authorList>
    </citation>
    <scope>NUCLEOTIDE SEQUENCE</scope>
    <source>
        <strain evidence="1">FL966</strain>
    </source>
</reference>
<dbReference type="AlphaFoldDB" id="A0A9N8V9H6"/>
<dbReference type="Proteomes" id="UP000789759">
    <property type="component" value="Unassembled WGS sequence"/>
</dbReference>
<name>A0A9N8V9H6_9GLOM</name>